<dbReference type="KEGG" id="prh:LT40_16945"/>
<organism evidence="3 4">
    <name type="scientific">Pseudomonas rhizosphaerae</name>
    <dbReference type="NCBI Taxonomy" id="216142"/>
    <lineage>
        <taxon>Bacteria</taxon>
        <taxon>Pseudomonadati</taxon>
        <taxon>Pseudomonadota</taxon>
        <taxon>Gammaproteobacteria</taxon>
        <taxon>Pseudomonadales</taxon>
        <taxon>Pseudomonadaceae</taxon>
        <taxon>Pseudomonas</taxon>
    </lineage>
</organism>
<evidence type="ECO:0000313" key="3">
    <source>
        <dbReference type="EMBL" id="AIS18985.1"/>
    </source>
</evidence>
<dbReference type="HOGENOM" id="CLU_007884_3_3_6"/>
<keyword evidence="1" id="KW-0560">Oxidoreductase</keyword>
<dbReference type="RefSeq" id="WP_043192216.1">
    <property type="nucleotide sequence ID" value="NZ_CP009533.1"/>
</dbReference>
<dbReference type="Gene3D" id="3.50.50.60">
    <property type="entry name" value="FAD/NAD(P)-binding domain"/>
    <property type="match status" value="1"/>
</dbReference>
<reference evidence="3 4" key="1">
    <citation type="journal article" date="2015" name="J. Biotechnol.">
        <title>Complete genome sequence of Pseudomonas rhizosphaerae IH5T (=DSM 16299T), a phosphate-solubilizing rhizobacterium for bacterial biofertilizer.</title>
        <authorList>
            <person name="Kwak Y."/>
            <person name="Jung B.K."/>
            <person name="Shin J.H."/>
        </authorList>
    </citation>
    <scope>NUCLEOTIDE SEQUENCE [LARGE SCALE GENOMIC DNA]</scope>
    <source>
        <strain evidence="3">DSM 16299</strain>
    </source>
</reference>
<dbReference type="EMBL" id="CP009533">
    <property type="protein sequence ID" value="AIS18985.1"/>
    <property type="molecule type" value="Genomic_DNA"/>
</dbReference>
<name>A0A089YZQ7_9PSED</name>
<dbReference type="GO" id="GO:0005737">
    <property type="term" value="C:cytoplasm"/>
    <property type="evidence" value="ECO:0007669"/>
    <property type="project" value="TreeGrafter"/>
</dbReference>
<dbReference type="OrthoDB" id="6925984at2"/>
<dbReference type="AlphaFoldDB" id="A0A089YZQ7"/>
<dbReference type="STRING" id="216142.LT40_16945"/>
<dbReference type="eggNOG" id="COG0665">
    <property type="taxonomic scope" value="Bacteria"/>
</dbReference>
<proteinExistence type="predicted"/>
<dbReference type="Proteomes" id="UP000029499">
    <property type="component" value="Chromosome"/>
</dbReference>
<evidence type="ECO:0000259" key="2">
    <source>
        <dbReference type="Pfam" id="PF01266"/>
    </source>
</evidence>
<sequence>MSELRQQCLWEHITARPPHTAALASAVKADVCVIGGGITGLCAAIELLEQGKRVVLLDASEIGTGGSGRNVGLVNAGTWIPPDEVEQTLGSAVGGRLNTVLGGAPAEVFALIERYGIDCQAHNDGTLHMAHNANGVADLKSRCEQWQRRGADVELLTGAQCIDYCGTEKIEAALLDRRAGTINPMAYTRGLGAAVQRLGGQVFQHSPVLGLEQQAGGWLVKTARGEVNADKVLISTGAYTEGDWCNLRGQFFRGYYYQVASKPLDSAAADAVLKHGQGSWDTRLVLSSIRRDDDGRLLLGSMGRVDNKPAWFIRRWADRIQTHYFPQLGKIDWEMHWTGCIDFTPDHLMRLFEPAPGLVSVTGYNGRGNTTGTVVGKALAQFLLHGQAGKLPLPFCADKPVSAAGLRTGVYETGFSLYHAGQVLRVVL</sequence>
<dbReference type="Pfam" id="PF01266">
    <property type="entry name" value="DAO"/>
    <property type="match status" value="1"/>
</dbReference>
<accession>A0A089YZQ7</accession>
<evidence type="ECO:0000313" key="4">
    <source>
        <dbReference type="Proteomes" id="UP000029499"/>
    </source>
</evidence>
<gene>
    <name evidence="3" type="ORF">LT40_16945</name>
</gene>
<dbReference type="InterPro" id="IPR036188">
    <property type="entry name" value="FAD/NAD-bd_sf"/>
</dbReference>
<feature type="domain" description="FAD dependent oxidoreductase" evidence="2">
    <location>
        <begin position="30"/>
        <end position="381"/>
    </location>
</feature>
<dbReference type="InterPro" id="IPR006076">
    <property type="entry name" value="FAD-dep_OxRdtase"/>
</dbReference>
<dbReference type="Gene3D" id="3.30.9.10">
    <property type="entry name" value="D-Amino Acid Oxidase, subunit A, domain 2"/>
    <property type="match status" value="1"/>
</dbReference>
<dbReference type="SUPFAM" id="SSF51905">
    <property type="entry name" value="FAD/NAD(P)-binding domain"/>
    <property type="match status" value="1"/>
</dbReference>
<evidence type="ECO:0000256" key="1">
    <source>
        <dbReference type="ARBA" id="ARBA00023002"/>
    </source>
</evidence>
<protein>
    <submittedName>
        <fullName evidence="3">FAD-dependent oxidoreductase</fullName>
    </submittedName>
</protein>
<dbReference type="PANTHER" id="PTHR13847:SF275">
    <property type="entry name" value="GAMMA-GLUTAMYLPUTRESCINE OXIDOREDUCTASE"/>
    <property type="match status" value="1"/>
</dbReference>
<dbReference type="GO" id="GO:0016491">
    <property type="term" value="F:oxidoreductase activity"/>
    <property type="evidence" value="ECO:0007669"/>
    <property type="project" value="UniProtKB-KW"/>
</dbReference>
<dbReference type="PANTHER" id="PTHR13847">
    <property type="entry name" value="SARCOSINE DEHYDROGENASE-RELATED"/>
    <property type="match status" value="1"/>
</dbReference>
<keyword evidence="4" id="KW-1185">Reference proteome</keyword>